<dbReference type="PANTHER" id="PTHR46564">
    <property type="entry name" value="TRANSPOSASE"/>
    <property type="match status" value="1"/>
</dbReference>
<dbReference type="AlphaFoldDB" id="A0A8H7S9N3"/>
<sequence>MSHNMNTRFFYEDGTGGIFDEQGQEAPSYVEDKSFRLKKLTDLRKSQALFLKEKLKKPKQAAIAANANYDTARKIVNQLNEAHKSHLINFFDEDSTATIQDAVEDLTAKFADLDIKKSRVGEFMKEECNLSIKVVSRHPVARDKEENLQKRADWVEKWVQNGMDYLKNCIFVDESGFDINMRRSRGWSPRGSKSITETPSTKATSHSVLGAISAIGVVNMKLRESGNLKRRKVMGATKRKAPEGQMSVPKGTIGEHYLQFISDTMDIMDEFSEMKGYFIIMDNAPIHVPEIIDPIIMQRGYTPVYLPPYSPELNPIEQFWSIIKAKSGYHSLPNNSYLHVQNLSGWQRGIGHLFRNPQGLAQERGTVSRLQIVYGLRYCGTCHKGVNERGEQVLSCLMDKYSTGSNNIGHVFLAYMDISNNNINFRPQDLRRPIQQRKITSNL</sequence>
<dbReference type="Gene3D" id="3.30.420.10">
    <property type="entry name" value="Ribonuclease H-like superfamily/Ribonuclease H"/>
    <property type="match status" value="1"/>
</dbReference>
<keyword evidence="3" id="KW-1185">Reference proteome</keyword>
<comment type="caution">
    <text evidence="2">The sequence shown here is derived from an EMBL/GenBank/DDBJ whole genome shotgun (WGS) entry which is preliminary data.</text>
</comment>
<evidence type="ECO:0000313" key="3">
    <source>
        <dbReference type="Proteomes" id="UP000646827"/>
    </source>
</evidence>
<protein>
    <recommendedName>
        <fullName evidence="1">Tc1-like transposase DDE domain-containing protein</fullName>
    </recommendedName>
</protein>
<feature type="domain" description="Tc1-like transposase DDE" evidence="1">
    <location>
        <begin position="220"/>
        <end position="329"/>
    </location>
</feature>
<evidence type="ECO:0000259" key="1">
    <source>
        <dbReference type="Pfam" id="PF13358"/>
    </source>
</evidence>
<dbReference type="InterPro" id="IPR036397">
    <property type="entry name" value="RNaseH_sf"/>
</dbReference>
<dbReference type="EMBL" id="JAEPRB010000018">
    <property type="protein sequence ID" value="KAG2226244.1"/>
    <property type="molecule type" value="Genomic_DNA"/>
</dbReference>
<dbReference type="Proteomes" id="UP000646827">
    <property type="component" value="Unassembled WGS sequence"/>
</dbReference>
<dbReference type="Pfam" id="PF13358">
    <property type="entry name" value="DDE_3"/>
    <property type="match status" value="1"/>
</dbReference>
<proteinExistence type="predicted"/>
<gene>
    <name evidence="2" type="ORF">INT45_005916</name>
</gene>
<reference evidence="2 3" key="1">
    <citation type="submission" date="2020-12" db="EMBL/GenBank/DDBJ databases">
        <title>Metabolic potential, ecology and presence of endohyphal bacteria is reflected in genomic diversity of Mucoromycotina.</title>
        <authorList>
            <person name="Muszewska A."/>
            <person name="Okrasinska A."/>
            <person name="Steczkiewicz K."/>
            <person name="Drgas O."/>
            <person name="Orlowska M."/>
            <person name="Perlinska-Lenart U."/>
            <person name="Aleksandrzak-Piekarczyk T."/>
            <person name="Szatraj K."/>
            <person name="Zielenkiewicz U."/>
            <person name="Pilsyk S."/>
            <person name="Malc E."/>
            <person name="Mieczkowski P."/>
            <person name="Kruszewska J.S."/>
            <person name="Biernat P."/>
            <person name="Pawlowska J."/>
        </authorList>
    </citation>
    <scope>NUCLEOTIDE SEQUENCE [LARGE SCALE GENOMIC DNA]</scope>
    <source>
        <strain evidence="2 3">CBS 142.35</strain>
    </source>
</reference>
<evidence type="ECO:0000313" key="2">
    <source>
        <dbReference type="EMBL" id="KAG2226244.1"/>
    </source>
</evidence>
<dbReference type="GO" id="GO:0003676">
    <property type="term" value="F:nucleic acid binding"/>
    <property type="evidence" value="ECO:0007669"/>
    <property type="project" value="InterPro"/>
</dbReference>
<accession>A0A8H7S9N3</accession>
<dbReference type="OrthoDB" id="2209160at2759"/>
<dbReference type="InterPro" id="IPR038717">
    <property type="entry name" value="Tc1-like_DDE_dom"/>
</dbReference>
<organism evidence="2 3">
    <name type="scientific">Circinella minor</name>
    <dbReference type="NCBI Taxonomy" id="1195481"/>
    <lineage>
        <taxon>Eukaryota</taxon>
        <taxon>Fungi</taxon>
        <taxon>Fungi incertae sedis</taxon>
        <taxon>Mucoromycota</taxon>
        <taxon>Mucoromycotina</taxon>
        <taxon>Mucoromycetes</taxon>
        <taxon>Mucorales</taxon>
        <taxon>Lichtheimiaceae</taxon>
        <taxon>Circinella</taxon>
    </lineage>
</organism>
<name>A0A8H7S9N3_9FUNG</name>
<dbReference type="PANTHER" id="PTHR46564:SF1">
    <property type="entry name" value="TRANSPOSASE"/>
    <property type="match status" value="1"/>
</dbReference>